<evidence type="ECO:0000256" key="3">
    <source>
        <dbReference type="ARBA" id="ARBA00022692"/>
    </source>
</evidence>
<dbReference type="RefSeq" id="WP_222923639.1">
    <property type="nucleotide sequence ID" value="NZ_CP082287.1"/>
</dbReference>
<feature type="transmembrane region" description="Helical" evidence="6">
    <location>
        <begin position="123"/>
        <end position="141"/>
    </location>
</feature>
<keyword evidence="5 6" id="KW-0472">Membrane</keyword>
<keyword evidence="2" id="KW-0813">Transport</keyword>
<dbReference type="InterPro" id="IPR001046">
    <property type="entry name" value="NRAMP_fam"/>
</dbReference>
<feature type="transmembrane region" description="Helical" evidence="6">
    <location>
        <begin position="16"/>
        <end position="37"/>
    </location>
</feature>
<gene>
    <name evidence="7" type="ORF">ACFFOL_06440</name>
</gene>
<evidence type="ECO:0000256" key="5">
    <source>
        <dbReference type="ARBA" id="ARBA00023136"/>
    </source>
</evidence>
<sequence>MAFTRLYERLSGMGPAWLAGAIAAGPATISALVAAGVGYGYDLLWVVVLSAPVGFVALLLAARLGTATERGIVRAVEDRLGKWWAWLLVVDTVIVAGVAQLLIMKGLADVSTSLFGLTPPVWGVLWAVVLAVGLAGGGYRVAEIGAKVVVSAVVLVFVATLAVVPPDPAAAAAGLVPTTPPGAAVTVAGVLGGAVHITLVTMHTYTMRAREWGSDDYGLARFDAGASMLAAFGLYSLSIFLVVAGALGGRDVAPQATAAAAALEPVAGSAAVTLFLVGILGAAVSTLGGNTVVPPFLLADKLGWGTTVDDGRYRALLAGTALVSAAGAFVGGNFIPLLVQALALGLAGTPFVLALVLYLLYDVPGGPPSRLLTGSGVILLGVTSVTAANSVRDTAATLTDGLAPTPAFVTLFAVVLGLATLALLALFVREWAAGWRRADRTAG</sequence>
<dbReference type="GeneID" id="67212364"/>
<dbReference type="Proteomes" id="UP001589595">
    <property type="component" value="Unassembled WGS sequence"/>
</dbReference>
<feature type="transmembrane region" description="Helical" evidence="6">
    <location>
        <begin position="267"/>
        <end position="293"/>
    </location>
</feature>
<dbReference type="PANTHER" id="PTHR11706">
    <property type="entry name" value="SOLUTE CARRIER PROTEIN FAMILY 11 MEMBER"/>
    <property type="match status" value="1"/>
</dbReference>
<feature type="transmembrane region" description="Helical" evidence="6">
    <location>
        <begin position="337"/>
        <end position="359"/>
    </location>
</feature>
<dbReference type="GO" id="GO:0016020">
    <property type="term" value="C:membrane"/>
    <property type="evidence" value="ECO:0007669"/>
    <property type="project" value="UniProtKB-SubCell"/>
</dbReference>
<evidence type="ECO:0000256" key="4">
    <source>
        <dbReference type="ARBA" id="ARBA00022989"/>
    </source>
</evidence>
<feature type="transmembrane region" description="Helical" evidence="6">
    <location>
        <begin position="371"/>
        <end position="388"/>
    </location>
</feature>
<evidence type="ECO:0000256" key="2">
    <source>
        <dbReference type="ARBA" id="ARBA00022448"/>
    </source>
</evidence>
<protein>
    <submittedName>
        <fullName evidence="7">NRAMP family divalent metal transporter</fullName>
    </submittedName>
</protein>
<feature type="transmembrane region" description="Helical" evidence="6">
    <location>
        <begin position="313"/>
        <end position="331"/>
    </location>
</feature>
<feature type="transmembrane region" description="Helical" evidence="6">
    <location>
        <begin position="43"/>
        <end position="62"/>
    </location>
</feature>
<keyword evidence="3 6" id="KW-0812">Transmembrane</keyword>
<accession>A0ABD5MIZ7</accession>
<keyword evidence="4 6" id="KW-1133">Transmembrane helix</keyword>
<dbReference type="PANTHER" id="PTHR11706:SF33">
    <property type="entry name" value="NATURAL RESISTANCE-ASSOCIATED MACROPHAGE PROTEIN 2"/>
    <property type="match status" value="1"/>
</dbReference>
<name>A0ABD5MIZ7_9EURY</name>
<dbReference type="EMBL" id="JBHMAJ010000005">
    <property type="protein sequence ID" value="MFB9823806.1"/>
    <property type="molecule type" value="Genomic_DNA"/>
</dbReference>
<comment type="subcellular location">
    <subcellularLocation>
        <location evidence="1">Membrane</location>
        <topology evidence="1">Multi-pass membrane protein</topology>
    </subcellularLocation>
</comment>
<keyword evidence="8" id="KW-1185">Reference proteome</keyword>
<feature type="transmembrane region" description="Helical" evidence="6">
    <location>
        <begin position="184"/>
        <end position="205"/>
    </location>
</feature>
<organism evidence="7 8">
    <name type="scientific">Halobaculum roseum</name>
    <dbReference type="NCBI Taxonomy" id="2175149"/>
    <lineage>
        <taxon>Archaea</taxon>
        <taxon>Methanobacteriati</taxon>
        <taxon>Methanobacteriota</taxon>
        <taxon>Stenosarchaea group</taxon>
        <taxon>Halobacteria</taxon>
        <taxon>Halobacteriales</taxon>
        <taxon>Haloferacaceae</taxon>
        <taxon>Halobaculum</taxon>
    </lineage>
</organism>
<feature type="transmembrane region" description="Helical" evidence="6">
    <location>
        <begin position="148"/>
        <end position="164"/>
    </location>
</feature>
<evidence type="ECO:0000256" key="6">
    <source>
        <dbReference type="SAM" id="Phobius"/>
    </source>
</evidence>
<dbReference type="AlphaFoldDB" id="A0ABD5MIZ7"/>
<dbReference type="Pfam" id="PF01566">
    <property type="entry name" value="Nramp"/>
    <property type="match status" value="1"/>
</dbReference>
<comment type="caution">
    <text evidence="7">The sequence shown here is derived from an EMBL/GenBank/DDBJ whole genome shotgun (WGS) entry which is preliminary data.</text>
</comment>
<feature type="transmembrane region" description="Helical" evidence="6">
    <location>
        <begin position="408"/>
        <end position="428"/>
    </location>
</feature>
<proteinExistence type="predicted"/>
<feature type="transmembrane region" description="Helical" evidence="6">
    <location>
        <begin position="226"/>
        <end position="247"/>
    </location>
</feature>
<reference evidence="7" key="1">
    <citation type="submission" date="2024-09" db="EMBL/GenBank/DDBJ databases">
        <authorList>
            <person name="Sun Q."/>
        </authorList>
    </citation>
    <scope>NUCLEOTIDE SEQUENCE [LARGE SCALE GENOMIC DNA]</scope>
    <source>
        <strain evidence="7">JCM 31273</strain>
    </source>
</reference>
<evidence type="ECO:0000313" key="7">
    <source>
        <dbReference type="EMBL" id="MFB9823806.1"/>
    </source>
</evidence>
<evidence type="ECO:0000313" key="8">
    <source>
        <dbReference type="Proteomes" id="UP001589595"/>
    </source>
</evidence>
<feature type="transmembrane region" description="Helical" evidence="6">
    <location>
        <begin position="83"/>
        <end position="103"/>
    </location>
</feature>
<evidence type="ECO:0000256" key="1">
    <source>
        <dbReference type="ARBA" id="ARBA00004141"/>
    </source>
</evidence>